<sequence>NKWVQKSGKEYKIGEEFKTEKSDSKDAVAVWRVKYDILEGIEKLVELIGGLKVGPETKILILPTLVSPKHSYFAENTSPEFLGTTIDYLIKRGAKVGNIKVTGQILDEIPIESCAKKSGLLDVCLKNKVQVLDLAKSNFAKKDNFEISEEIFSSDLVINLPILKVGKASASENLFKLLKKENYLGLKYLSSEKEIIENLLKFLLARQSESEGGPPILTLAEAQNVQKRDKFVAYLGLVFGSFNSLNLDRVFAEITMADPARLPEGLKNVKIENIPIVGRKVEEAQFSLEKHG</sequence>
<protein>
    <recommendedName>
        <fullName evidence="1">DUF362 domain-containing protein</fullName>
    </recommendedName>
</protein>
<dbReference type="AlphaFoldDB" id="A0A2H0YMH9"/>
<evidence type="ECO:0000313" key="2">
    <source>
        <dbReference type="EMBL" id="PIS39670.1"/>
    </source>
</evidence>
<dbReference type="Proteomes" id="UP000230088">
    <property type="component" value="Unassembled WGS sequence"/>
</dbReference>
<organism evidence="2 3">
    <name type="scientific">Candidatus Nealsonbacteria bacterium CG08_land_8_20_14_0_20_38_20</name>
    <dbReference type="NCBI Taxonomy" id="1974705"/>
    <lineage>
        <taxon>Bacteria</taxon>
        <taxon>Candidatus Nealsoniibacteriota</taxon>
    </lineage>
</organism>
<comment type="caution">
    <text evidence="2">The sequence shown here is derived from an EMBL/GenBank/DDBJ whole genome shotgun (WGS) entry which is preliminary data.</text>
</comment>
<evidence type="ECO:0000313" key="3">
    <source>
        <dbReference type="Proteomes" id="UP000230088"/>
    </source>
</evidence>
<dbReference type="InterPro" id="IPR007160">
    <property type="entry name" value="DUF362"/>
</dbReference>
<gene>
    <name evidence="2" type="ORF">COT33_00720</name>
</gene>
<proteinExistence type="predicted"/>
<dbReference type="EMBL" id="PEYD01000011">
    <property type="protein sequence ID" value="PIS39670.1"/>
    <property type="molecule type" value="Genomic_DNA"/>
</dbReference>
<feature type="domain" description="DUF362" evidence="1">
    <location>
        <begin position="59"/>
        <end position="165"/>
    </location>
</feature>
<reference evidence="3" key="1">
    <citation type="submission" date="2017-09" db="EMBL/GenBank/DDBJ databases">
        <title>Depth-based differentiation of microbial function through sediment-hosted aquifers and enrichment of novel symbionts in the deep terrestrial subsurface.</title>
        <authorList>
            <person name="Probst A.J."/>
            <person name="Ladd B."/>
            <person name="Jarett J.K."/>
            <person name="Geller-Mcgrath D.E."/>
            <person name="Sieber C.M.K."/>
            <person name="Emerson J.B."/>
            <person name="Anantharaman K."/>
            <person name="Thomas B.C."/>
            <person name="Malmstrom R."/>
            <person name="Stieglmeier M."/>
            <person name="Klingl A."/>
            <person name="Woyke T."/>
            <person name="Ryan C.M."/>
            <person name="Banfield J.F."/>
        </authorList>
    </citation>
    <scope>NUCLEOTIDE SEQUENCE [LARGE SCALE GENOMIC DNA]</scope>
</reference>
<accession>A0A2H0YMH9</accession>
<name>A0A2H0YMH9_9BACT</name>
<dbReference type="Pfam" id="PF04015">
    <property type="entry name" value="DUF362"/>
    <property type="match status" value="1"/>
</dbReference>
<evidence type="ECO:0000259" key="1">
    <source>
        <dbReference type="Pfam" id="PF04015"/>
    </source>
</evidence>
<feature type="non-terminal residue" evidence="2">
    <location>
        <position position="1"/>
    </location>
</feature>